<dbReference type="PANTHER" id="PTHR43781">
    <property type="entry name" value="SACCHAROPINE DEHYDROGENASE"/>
    <property type="match status" value="1"/>
</dbReference>
<accession>A0A7X0PBX3</accession>
<dbReference type="Proteomes" id="UP000575083">
    <property type="component" value="Unassembled WGS sequence"/>
</dbReference>
<gene>
    <name evidence="2" type="ORF">HNP48_001680</name>
</gene>
<comment type="caution">
    <text evidence="2">The sequence shown here is derived from an EMBL/GenBank/DDBJ whole genome shotgun (WGS) entry which is preliminary data.</text>
</comment>
<proteinExistence type="predicted"/>
<dbReference type="PANTHER" id="PTHR43781:SF1">
    <property type="entry name" value="SACCHAROPINE DEHYDROGENASE"/>
    <property type="match status" value="1"/>
</dbReference>
<dbReference type="AlphaFoldDB" id="A0A7X0PBX3"/>
<sequence length="352" mass="36340">MSIATSLPSSSSPAVARPVLVYGAAGHTGRFVVQALRSQGHAVLLAGRDLGKLQAAFPHAPAEQLRVLALDGDAAALTALLAESALVVNCAGPFADSAPQLLQAGLQAGVHYVDVSAEQPTARAVFEQWGGRFAAAGLCAAPAVAFYGAVGDLLATSALGDWPDADAIDIHIALDSWHPTAGTRKTGVRNAGQHIVYRDGQFQLPPAVPPRKAWAFAAPFGEQAMLGFSSADAVTIAHHIRVPDVPAWMNETPLTELRAADTPAPVAVDESGRSAQRFLVDVVVRRGSEERRASASGQDIYAITGPLAAQAVGRILAAKGALSGALSAGQLGDARSFLQALAPQYLQLDFGG</sequence>
<reference evidence="2 3" key="1">
    <citation type="submission" date="2020-08" db="EMBL/GenBank/DDBJ databases">
        <title>Functional genomics of gut bacteria from endangered species of beetles.</title>
        <authorList>
            <person name="Carlos-Shanley C."/>
        </authorList>
    </citation>
    <scope>NUCLEOTIDE SEQUENCE [LARGE SCALE GENOMIC DNA]</scope>
    <source>
        <strain evidence="2 3">S00198</strain>
    </source>
</reference>
<dbReference type="Gene3D" id="3.40.50.720">
    <property type="entry name" value="NAD(P)-binding Rossmann-like Domain"/>
    <property type="match status" value="1"/>
</dbReference>
<feature type="domain" description="Saccharopine dehydrogenase NADP binding" evidence="1">
    <location>
        <begin position="19"/>
        <end position="126"/>
    </location>
</feature>
<dbReference type="SUPFAM" id="SSF51735">
    <property type="entry name" value="NAD(P)-binding Rossmann-fold domains"/>
    <property type="match status" value="1"/>
</dbReference>
<evidence type="ECO:0000259" key="1">
    <source>
        <dbReference type="Pfam" id="PF03435"/>
    </source>
</evidence>
<name>A0A7X0PBX3_9BURK</name>
<dbReference type="InterPro" id="IPR036291">
    <property type="entry name" value="NAD(P)-bd_dom_sf"/>
</dbReference>
<organism evidence="2 3">
    <name type="scientific">Acidovorax soli</name>
    <dbReference type="NCBI Taxonomy" id="592050"/>
    <lineage>
        <taxon>Bacteria</taxon>
        <taxon>Pseudomonadati</taxon>
        <taxon>Pseudomonadota</taxon>
        <taxon>Betaproteobacteria</taxon>
        <taxon>Burkholderiales</taxon>
        <taxon>Comamonadaceae</taxon>
        <taxon>Acidovorax</taxon>
    </lineage>
</organism>
<keyword evidence="3" id="KW-1185">Reference proteome</keyword>
<dbReference type="InterPro" id="IPR005097">
    <property type="entry name" value="Sacchrp_dh_NADP-bd"/>
</dbReference>
<dbReference type="Pfam" id="PF03435">
    <property type="entry name" value="Sacchrp_dh_NADP"/>
    <property type="match status" value="1"/>
</dbReference>
<dbReference type="RefSeq" id="WP_311773816.1">
    <property type="nucleotide sequence ID" value="NZ_JACHLK010000002.1"/>
</dbReference>
<evidence type="ECO:0000313" key="2">
    <source>
        <dbReference type="EMBL" id="MBB6559016.1"/>
    </source>
</evidence>
<dbReference type="EMBL" id="JACHLK010000002">
    <property type="protein sequence ID" value="MBB6559016.1"/>
    <property type="molecule type" value="Genomic_DNA"/>
</dbReference>
<evidence type="ECO:0000313" key="3">
    <source>
        <dbReference type="Proteomes" id="UP000575083"/>
    </source>
</evidence>
<protein>
    <submittedName>
        <fullName evidence="2">Short subunit dehydrogenase-like uncharacterized protein</fullName>
    </submittedName>
</protein>